<feature type="non-terminal residue" evidence="11">
    <location>
        <position position="334"/>
    </location>
</feature>
<dbReference type="Proteomes" id="UP000682892">
    <property type="component" value="Unassembled WGS sequence"/>
</dbReference>
<dbReference type="EC" id="2.4.1.-" evidence="10"/>
<dbReference type="EMBL" id="CH477207">
    <property type="protein sequence ID" value="EAT47824.1"/>
    <property type="molecule type" value="Genomic_DNA"/>
</dbReference>
<evidence type="ECO:0000256" key="8">
    <source>
        <dbReference type="ARBA" id="ARBA00023034"/>
    </source>
</evidence>
<protein>
    <recommendedName>
        <fullName evidence="10">Hexosyltransferase</fullName>
        <ecNumber evidence="10">2.4.1.-</ecNumber>
    </recommendedName>
</protein>
<dbReference type="GO" id="GO:0016758">
    <property type="term" value="F:hexosyltransferase activity"/>
    <property type="evidence" value="ECO:0007669"/>
    <property type="project" value="InterPro"/>
</dbReference>
<keyword evidence="8 10" id="KW-0333">Golgi apparatus</keyword>
<keyword evidence="7" id="KW-1133">Transmembrane helix</keyword>
<reference evidence="11" key="2">
    <citation type="journal article" date="2007" name="Science">
        <title>Genome sequence of Aedes aegypti, a major arbovirus vector.</title>
        <authorList>
            <person name="Nene V."/>
            <person name="Wortman J.R."/>
            <person name="Lawson D."/>
            <person name="Haas B."/>
            <person name="Kodira C."/>
            <person name="Tu Z.J."/>
            <person name="Loftus B."/>
            <person name="Xi Z."/>
            <person name="Megy K."/>
            <person name="Grabherr M."/>
            <person name="Ren Q."/>
            <person name="Zdobnov E.M."/>
            <person name="Lobo N.F."/>
            <person name="Campbell K.S."/>
            <person name="Brown S.E."/>
            <person name="Bonaldo M.F."/>
            <person name="Zhu J."/>
            <person name="Sinkins S.P."/>
            <person name="Hogenkamp D.G."/>
            <person name="Amedeo P."/>
            <person name="Arensburger P."/>
            <person name="Atkinson P.W."/>
            <person name="Bidwell S."/>
            <person name="Biedler J."/>
            <person name="Birney E."/>
            <person name="Bruggner R.V."/>
            <person name="Costas J."/>
            <person name="Coy M.R."/>
            <person name="Crabtree J."/>
            <person name="Crawford M."/>
            <person name="Debruyn B."/>
            <person name="Decaprio D."/>
            <person name="Eiglmeier K."/>
            <person name="Eisenstadt E."/>
            <person name="El-Dorry H."/>
            <person name="Gelbart W.M."/>
            <person name="Gomes S.L."/>
            <person name="Hammond M."/>
            <person name="Hannick L.I."/>
            <person name="Hogan J.R."/>
            <person name="Holmes M.H."/>
            <person name="Jaffe D."/>
            <person name="Johnston J.S."/>
            <person name="Kennedy R.C."/>
            <person name="Koo H."/>
            <person name="Kravitz S."/>
            <person name="Kriventseva E.V."/>
            <person name="Kulp D."/>
            <person name="Labutti K."/>
            <person name="Lee E."/>
            <person name="Li S."/>
            <person name="Lovin D.D."/>
            <person name="Mao C."/>
            <person name="Mauceli E."/>
            <person name="Menck C.F."/>
            <person name="Miller J.R."/>
            <person name="Montgomery P."/>
            <person name="Mori A."/>
            <person name="Nascimento A.L."/>
            <person name="Naveira H.F."/>
            <person name="Nusbaum C."/>
            <person name="O'leary S."/>
            <person name="Orvis J."/>
            <person name="Pertea M."/>
            <person name="Quesneville H."/>
            <person name="Reidenbach K.R."/>
            <person name="Rogers Y.H."/>
            <person name="Roth C.W."/>
            <person name="Schneider J.R."/>
            <person name="Schatz M."/>
            <person name="Shumway M."/>
            <person name="Stanke M."/>
            <person name="Stinson E.O."/>
            <person name="Tubio J.M."/>
            <person name="Vanzee J.P."/>
            <person name="Verjovski-Almeida S."/>
            <person name="Werner D."/>
            <person name="White O."/>
            <person name="Wyder S."/>
            <person name="Zeng Q."/>
            <person name="Zhao Q."/>
            <person name="Zhao Y."/>
            <person name="Hill C.A."/>
            <person name="Raikhel A.S."/>
            <person name="Soares M.B."/>
            <person name="Knudson D.L."/>
            <person name="Lee N.H."/>
            <person name="Galagan J."/>
            <person name="Salzberg S.L."/>
            <person name="Paulsen I.T."/>
            <person name="Dimopoulos G."/>
            <person name="Collins F.H."/>
            <person name="Birren B."/>
            <person name="Fraser-Liggett C.M."/>
            <person name="Severson D.W."/>
        </authorList>
    </citation>
    <scope>NUCLEOTIDE SEQUENCE [LARGE SCALE GENOMIC DNA]</scope>
    <source>
        <strain evidence="11">Liverpool</strain>
    </source>
</reference>
<dbReference type="InterPro" id="IPR002659">
    <property type="entry name" value="Glyco_trans_31"/>
</dbReference>
<dbReference type="eggNOG" id="KOG2287">
    <property type="taxonomic scope" value="Eukaryota"/>
</dbReference>
<dbReference type="Gene3D" id="3.90.550.50">
    <property type="match status" value="1"/>
</dbReference>
<keyword evidence="3 10" id="KW-0328">Glycosyltransferase</keyword>
<proteinExistence type="inferred from homology"/>
<dbReference type="Pfam" id="PF01762">
    <property type="entry name" value="Galactosyl_T"/>
    <property type="match status" value="2"/>
</dbReference>
<keyword evidence="4" id="KW-0808">Transferase</keyword>
<name>Q17MC5_AEDAE</name>
<dbReference type="OMA" id="GHQFCNV"/>
<evidence type="ECO:0000256" key="2">
    <source>
        <dbReference type="ARBA" id="ARBA00008661"/>
    </source>
</evidence>
<dbReference type="AlphaFoldDB" id="Q17MC5"/>
<gene>
    <name evidence="11" type="ORF">AaeL_AAEL001088</name>
</gene>
<comment type="similarity">
    <text evidence="2 10">Belongs to the glycosyltransferase 31 family.</text>
</comment>
<evidence type="ECO:0000256" key="9">
    <source>
        <dbReference type="ARBA" id="ARBA00023136"/>
    </source>
</evidence>
<dbReference type="PhylomeDB" id="Q17MC5"/>
<sequence length="334" mass="38828">KVFLLIVVCSSAKNFEARQTIRETWGNVSEFNYPQFVRLHARLKGEYLGPRTFKHLQDYMKKAVIENLPMATEDDQQVTELHIVVSTNLARIVNESEVYGDIIQESFIDSYNNLTLKTIMMLKWVTNNCDGRVKYIMKCDDDTFVNVPNLLHVLLGGTVPVYKASIPFYDKNTIDVKSAKNRLTEVKRLLTGFLFCEAKPIVDTSSKWYSPNYMYNKEFYPDYLSGTAYLMNLNAAKLLYRTSLTTPIFHLEDVYLTGIVADRTKLRRYHHPLFFYSTIKDLCSLRGMISQHQLQPNELRNAYDFITNQTIVCSAPDRNFTMAKMKLQQRKKCH</sequence>
<dbReference type="VEuPathDB" id="VectorBase:AAEL001088"/>
<reference evidence="11" key="3">
    <citation type="submission" date="2012-09" db="EMBL/GenBank/DDBJ databases">
        <authorList>
            <consortium name="VectorBase"/>
        </authorList>
    </citation>
    <scope>NUCLEOTIDE SEQUENCE</scope>
    <source>
        <strain evidence="11">Liverpool</strain>
    </source>
</reference>
<organism evidence="11 12">
    <name type="scientific">Aedes aegypti</name>
    <name type="common">Yellowfever mosquito</name>
    <name type="synonym">Culex aegypti</name>
    <dbReference type="NCBI Taxonomy" id="7159"/>
    <lineage>
        <taxon>Eukaryota</taxon>
        <taxon>Metazoa</taxon>
        <taxon>Ecdysozoa</taxon>
        <taxon>Arthropoda</taxon>
        <taxon>Hexapoda</taxon>
        <taxon>Insecta</taxon>
        <taxon>Pterygota</taxon>
        <taxon>Neoptera</taxon>
        <taxon>Endopterygota</taxon>
        <taxon>Diptera</taxon>
        <taxon>Nematocera</taxon>
        <taxon>Culicoidea</taxon>
        <taxon>Culicidae</taxon>
        <taxon>Culicinae</taxon>
        <taxon>Aedini</taxon>
        <taxon>Aedes</taxon>
        <taxon>Stegomyia</taxon>
    </lineage>
</organism>
<dbReference type="GO" id="GO:0006493">
    <property type="term" value="P:protein O-linked glycosylation"/>
    <property type="evidence" value="ECO:0007669"/>
    <property type="project" value="TreeGrafter"/>
</dbReference>
<reference evidence="11" key="1">
    <citation type="submission" date="2005-10" db="EMBL/GenBank/DDBJ databases">
        <authorList>
            <person name="Loftus B.J."/>
            <person name="Nene V.M."/>
            <person name="Hannick L.I."/>
            <person name="Bidwell S."/>
            <person name="Haas B."/>
            <person name="Amedeo P."/>
            <person name="Orvis J."/>
            <person name="Wortman J.R."/>
            <person name="White O.R."/>
            <person name="Salzberg S."/>
            <person name="Shumway M."/>
            <person name="Koo H."/>
            <person name="Zhao Y."/>
            <person name="Holmes M."/>
            <person name="Miller J."/>
            <person name="Schatz M."/>
            <person name="Pop M."/>
            <person name="Pai G."/>
            <person name="Utterback T."/>
            <person name="Rogers Y.-H."/>
            <person name="Kravitz S."/>
            <person name="Fraser C.M."/>
        </authorList>
    </citation>
    <scope>NUCLEOTIDE SEQUENCE</scope>
    <source>
        <strain evidence="11">Liverpool</strain>
    </source>
</reference>
<keyword evidence="9" id="KW-0472">Membrane</keyword>
<keyword evidence="5" id="KW-0812">Transmembrane</keyword>
<dbReference type="STRING" id="7159.Q17MC5"/>
<accession>Q17MC5</accession>
<evidence type="ECO:0000256" key="4">
    <source>
        <dbReference type="ARBA" id="ARBA00022679"/>
    </source>
</evidence>
<dbReference type="GO" id="GO:0000139">
    <property type="term" value="C:Golgi membrane"/>
    <property type="evidence" value="ECO:0007669"/>
    <property type="project" value="UniProtKB-SubCell"/>
</dbReference>
<evidence type="ECO:0000256" key="10">
    <source>
        <dbReference type="RuleBase" id="RU363063"/>
    </source>
</evidence>
<comment type="subcellular location">
    <subcellularLocation>
        <location evidence="1 10">Golgi apparatus membrane</location>
        <topology evidence="1 10">Single-pass type II membrane protein</topology>
    </subcellularLocation>
</comment>
<dbReference type="PANTHER" id="PTHR11214">
    <property type="entry name" value="BETA-1,3-N-ACETYLGLUCOSAMINYLTRANSFERASE"/>
    <property type="match status" value="1"/>
</dbReference>
<evidence type="ECO:0000256" key="5">
    <source>
        <dbReference type="ARBA" id="ARBA00022692"/>
    </source>
</evidence>
<dbReference type="PANTHER" id="PTHR11214:SF314">
    <property type="entry name" value="HEXOSYLTRANSFERASE"/>
    <property type="match status" value="1"/>
</dbReference>
<evidence type="ECO:0000313" key="11">
    <source>
        <dbReference type="EMBL" id="EAT47824.1"/>
    </source>
</evidence>
<evidence type="ECO:0000256" key="3">
    <source>
        <dbReference type="ARBA" id="ARBA00022676"/>
    </source>
</evidence>
<evidence type="ECO:0000256" key="1">
    <source>
        <dbReference type="ARBA" id="ARBA00004323"/>
    </source>
</evidence>
<keyword evidence="6" id="KW-0735">Signal-anchor</keyword>
<evidence type="ECO:0000313" key="12">
    <source>
        <dbReference type="Proteomes" id="UP000682892"/>
    </source>
</evidence>
<evidence type="ECO:0000256" key="6">
    <source>
        <dbReference type="ARBA" id="ARBA00022968"/>
    </source>
</evidence>
<evidence type="ECO:0000256" key="7">
    <source>
        <dbReference type="ARBA" id="ARBA00022989"/>
    </source>
</evidence>